<reference evidence="1" key="1">
    <citation type="journal article" date="2014" name="Front. Microbiol.">
        <title>High frequency of phylogenetically diverse reductive dehalogenase-homologous genes in deep subseafloor sedimentary metagenomes.</title>
        <authorList>
            <person name="Kawai M."/>
            <person name="Futagami T."/>
            <person name="Toyoda A."/>
            <person name="Takaki Y."/>
            <person name="Nishi S."/>
            <person name="Hori S."/>
            <person name="Arai W."/>
            <person name="Tsubouchi T."/>
            <person name="Morono Y."/>
            <person name="Uchiyama I."/>
            <person name="Ito T."/>
            <person name="Fujiyama A."/>
            <person name="Inagaki F."/>
            <person name="Takami H."/>
        </authorList>
    </citation>
    <scope>NUCLEOTIDE SEQUENCE</scope>
    <source>
        <strain evidence="1">Expedition CK06-06</strain>
    </source>
</reference>
<gene>
    <name evidence="1" type="ORF">S03H2_72856</name>
</gene>
<name>X1LJ43_9ZZZZ</name>
<comment type="caution">
    <text evidence="1">The sequence shown here is derived from an EMBL/GenBank/DDBJ whole genome shotgun (WGS) entry which is preliminary data.</text>
</comment>
<proteinExistence type="predicted"/>
<dbReference type="EMBL" id="BARU01049537">
    <property type="protein sequence ID" value="GAH94163.1"/>
    <property type="molecule type" value="Genomic_DNA"/>
</dbReference>
<organism evidence="1">
    <name type="scientific">marine sediment metagenome</name>
    <dbReference type="NCBI Taxonomy" id="412755"/>
    <lineage>
        <taxon>unclassified sequences</taxon>
        <taxon>metagenomes</taxon>
        <taxon>ecological metagenomes</taxon>
    </lineage>
</organism>
<dbReference type="AlphaFoldDB" id="X1LJ43"/>
<evidence type="ECO:0000313" key="1">
    <source>
        <dbReference type="EMBL" id="GAH94163.1"/>
    </source>
</evidence>
<feature type="non-terminal residue" evidence="1">
    <location>
        <position position="43"/>
    </location>
</feature>
<sequence>MLSEENQKYAEKIAGQFAKEKGREIELPETLRTALVGLGDKDS</sequence>
<protein>
    <submittedName>
        <fullName evidence="1">Uncharacterized protein</fullName>
    </submittedName>
</protein>
<accession>X1LJ43</accession>